<feature type="transmembrane region" description="Helical" evidence="6">
    <location>
        <begin position="302"/>
        <end position="322"/>
    </location>
</feature>
<evidence type="ECO:0000313" key="7">
    <source>
        <dbReference type="EMBL" id="GAA1545199.1"/>
    </source>
</evidence>
<dbReference type="PANTHER" id="PTHR30482">
    <property type="entry name" value="HIGH-AFFINITY BRANCHED-CHAIN AMINO ACID TRANSPORT SYSTEM PERMEASE"/>
    <property type="match status" value="1"/>
</dbReference>
<dbReference type="Proteomes" id="UP001500842">
    <property type="component" value="Unassembled WGS sequence"/>
</dbReference>
<evidence type="ECO:0000256" key="1">
    <source>
        <dbReference type="ARBA" id="ARBA00004651"/>
    </source>
</evidence>
<protein>
    <submittedName>
        <fullName evidence="7">Branched-chain amino acid ABC transporter permease</fullName>
    </submittedName>
</protein>
<feature type="transmembrane region" description="Helical" evidence="6">
    <location>
        <begin position="43"/>
        <end position="61"/>
    </location>
</feature>
<dbReference type="InterPro" id="IPR001851">
    <property type="entry name" value="ABC_transp_permease"/>
</dbReference>
<dbReference type="EMBL" id="BAAAOR010000041">
    <property type="protein sequence ID" value="GAA1545199.1"/>
    <property type="molecule type" value="Genomic_DNA"/>
</dbReference>
<comment type="caution">
    <text evidence="7">The sequence shown here is derived from an EMBL/GenBank/DDBJ whole genome shotgun (WGS) entry which is preliminary data.</text>
</comment>
<accession>A0ABN2BS50</accession>
<feature type="transmembrane region" description="Helical" evidence="6">
    <location>
        <begin position="247"/>
        <end position="266"/>
    </location>
</feature>
<evidence type="ECO:0000313" key="8">
    <source>
        <dbReference type="Proteomes" id="UP001500842"/>
    </source>
</evidence>
<reference evidence="7 8" key="1">
    <citation type="journal article" date="2019" name="Int. J. Syst. Evol. Microbiol.">
        <title>The Global Catalogue of Microorganisms (GCM) 10K type strain sequencing project: providing services to taxonomists for standard genome sequencing and annotation.</title>
        <authorList>
            <consortium name="The Broad Institute Genomics Platform"/>
            <consortium name="The Broad Institute Genome Sequencing Center for Infectious Disease"/>
            <person name="Wu L."/>
            <person name="Ma J."/>
        </authorList>
    </citation>
    <scope>NUCLEOTIDE SEQUENCE [LARGE SCALE GENOMIC DNA]</scope>
    <source>
        <strain evidence="7 8">JCM 14942</strain>
    </source>
</reference>
<dbReference type="InterPro" id="IPR043428">
    <property type="entry name" value="LivM-like"/>
</dbReference>
<evidence type="ECO:0000256" key="6">
    <source>
        <dbReference type="SAM" id="Phobius"/>
    </source>
</evidence>
<feature type="transmembrane region" description="Helical" evidence="6">
    <location>
        <begin position="220"/>
        <end position="241"/>
    </location>
</feature>
<evidence type="ECO:0000256" key="5">
    <source>
        <dbReference type="ARBA" id="ARBA00023136"/>
    </source>
</evidence>
<feature type="transmembrane region" description="Helical" evidence="6">
    <location>
        <begin position="20"/>
        <end position="37"/>
    </location>
</feature>
<keyword evidence="2" id="KW-1003">Cell membrane</keyword>
<sequence>MAVLPRDIPRDTHLFKALRLAPAVATVVVVLLIPYVLPTYRISQISGACVMALAVVGLNLLTGYGGQISLGHAAFFGLGAYTTGILIATYDVGWILAFGASVVVCFVVGVLVGMPALRVRGMYLALVTLALGVLFPSLVRRFSELTGGSLGLMGIRVDPPDIAYFGGPTANILWQYWMTMICLGLGCLVVWNLVRSRTGRAIVALRDNERAAIIMGVNRTLVRTTLFGVSAGIAGLAGALFAVQTGLLTPESFSLLVTIYFLVAMVLGGSSTYWGPILGGFAIYFIPIWSSDVTGGPISGVLFGAVVIALVFLMPSGLVGLAKSAAARFVTFSPVAPAPAEPDPSGEVAARRRELAADRVS</sequence>
<feature type="transmembrane region" description="Helical" evidence="6">
    <location>
        <begin position="121"/>
        <end position="139"/>
    </location>
</feature>
<feature type="transmembrane region" description="Helical" evidence="6">
    <location>
        <begin position="174"/>
        <end position="194"/>
    </location>
</feature>
<dbReference type="CDD" id="cd06581">
    <property type="entry name" value="TM_PBP1_LivM_like"/>
    <property type="match status" value="1"/>
</dbReference>
<dbReference type="PANTHER" id="PTHR30482:SF10">
    <property type="entry name" value="HIGH-AFFINITY BRANCHED-CHAIN AMINO ACID TRANSPORT PROTEIN BRAE"/>
    <property type="match status" value="1"/>
</dbReference>
<evidence type="ECO:0000256" key="4">
    <source>
        <dbReference type="ARBA" id="ARBA00022989"/>
    </source>
</evidence>
<gene>
    <name evidence="7" type="ORF">GCM10009788_54500</name>
</gene>
<comment type="subcellular location">
    <subcellularLocation>
        <location evidence="1">Cell membrane</location>
        <topology evidence="1">Multi-pass membrane protein</topology>
    </subcellularLocation>
</comment>
<feature type="transmembrane region" description="Helical" evidence="6">
    <location>
        <begin position="273"/>
        <end position="290"/>
    </location>
</feature>
<evidence type="ECO:0000256" key="3">
    <source>
        <dbReference type="ARBA" id="ARBA00022692"/>
    </source>
</evidence>
<dbReference type="RefSeq" id="WP_141005571.1">
    <property type="nucleotide sequence ID" value="NZ_BAAAOR010000041.1"/>
</dbReference>
<evidence type="ECO:0000256" key="2">
    <source>
        <dbReference type="ARBA" id="ARBA00022475"/>
    </source>
</evidence>
<organism evidence="7 8">
    <name type="scientific">Nocardioides humi</name>
    <dbReference type="NCBI Taxonomy" id="449461"/>
    <lineage>
        <taxon>Bacteria</taxon>
        <taxon>Bacillati</taxon>
        <taxon>Actinomycetota</taxon>
        <taxon>Actinomycetes</taxon>
        <taxon>Propionibacteriales</taxon>
        <taxon>Nocardioidaceae</taxon>
        <taxon>Nocardioides</taxon>
    </lineage>
</organism>
<feature type="transmembrane region" description="Helical" evidence="6">
    <location>
        <begin position="94"/>
        <end position="114"/>
    </location>
</feature>
<keyword evidence="3 6" id="KW-0812">Transmembrane</keyword>
<name>A0ABN2BS50_9ACTN</name>
<dbReference type="Pfam" id="PF02653">
    <property type="entry name" value="BPD_transp_2"/>
    <property type="match status" value="1"/>
</dbReference>
<keyword evidence="4 6" id="KW-1133">Transmembrane helix</keyword>
<keyword evidence="5 6" id="KW-0472">Membrane</keyword>
<feature type="transmembrane region" description="Helical" evidence="6">
    <location>
        <begin position="68"/>
        <end position="88"/>
    </location>
</feature>
<keyword evidence="8" id="KW-1185">Reference proteome</keyword>
<proteinExistence type="predicted"/>